<reference evidence="2 3" key="1">
    <citation type="submission" date="2016-12" db="EMBL/GenBank/DDBJ databases">
        <authorList>
            <person name="Song W.-J."/>
            <person name="Kurnit D.M."/>
        </authorList>
    </citation>
    <scope>NUCLEOTIDE SEQUENCE [LARGE SCALE GENOMIC DNA]</scope>
    <source>
        <strain evidence="2 3">175</strain>
    </source>
</reference>
<dbReference type="EMBL" id="FXAM01000001">
    <property type="protein sequence ID" value="SMF95551.1"/>
    <property type="molecule type" value="Genomic_DNA"/>
</dbReference>
<dbReference type="STRING" id="1760988.SAMN02949497_2916"/>
<organism evidence="2 3">
    <name type="scientific">Methylomagnum ishizawai</name>
    <dbReference type="NCBI Taxonomy" id="1760988"/>
    <lineage>
        <taxon>Bacteria</taxon>
        <taxon>Pseudomonadati</taxon>
        <taxon>Pseudomonadota</taxon>
        <taxon>Gammaproteobacteria</taxon>
        <taxon>Methylococcales</taxon>
        <taxon>Methylococcaceae</taxon>
        <taxon>Methylomagnum</taxon>
    </lineage>
</organism>
<dbReference type="RefSeq" id="WP_085213865.1">
    <property type="nucleotide sequence ID" value="NZ_FXAM01000001.1"/>
</dbReference>
<evidence type="ECO:0000313" key="3">
    <source>
        <dbReference type="Proteomes" id="UP000192923"/>
    </source>
</evidence>
<proteinExistence type="predicted"/>
<dbReference type="InterPro" id="IPR019267">
    <property type="entry name" value="CRISPR-assoc_Cas6_C"/>
</dbReference>
<protein>
    <submittedName>
        <fullName evidence="2">Uncharacterized conserved protein</fullName>
    </submittedName>
</protein>
<evidence type="ECO:0000313" key="2">
    <source>
        <dbReference type="EMBL" id="SMF95551.1"/>
    </source>
</evidence>
<dbReference type="Proteomes" id="UP000192923">
    <property type="component" value="Unassembled WGS sequence"/>
</dbReference>
<dbReference type="OrthoDB" id="9787241at2"/>
<dbReference type="Pfam" id="PF10040">
    <property type="entry name" value="CRISPR_Cas6"/>
    <property type="match status" value="1"/>
</dbReference>
<name>A0A1Y6CYX6_9GAMM</name>
<evidence type="ECO:0000259" key="1">
    <source>
        <dbReference type="Pfam" id="PF10040"/>
    </source>
</evidence>
<keyword evidence="3" id="KW-1185">Reference proteome</keyword>
<sequence length="326" mass="35718">MSGVPPVADVISLPIGRYRAWFVADAPVGFSEFPGSAWRGAFGHALKGAACATQAPRCETCLLYRSCAYPYLFETPPPPDAAKMRRYSAVPHPYVFDPLPHAVGAAACALEFSLFGAANRHLALVVYALGRAGAGELGVAGNHLRFDRLERETGLGSGEWRDIALPDGLAAVGMPPPPEIPGALGAVEIAIETPMRLKREGKHVGPGMFAFADLFGNLLRRISMLTYFHTETPLETDFRGLSDDARRVRAESALEWREQRRYSNRQRQAMRLGGVWGRMWIEGEDLTPFWPYLWLGQWTHAGTGATMGLGRYRLHAGAERGAVDLL</sequence>
<feature type="domain" description="CRISPR-associated protein Cas6 C-terminal" evidence="1">
    <location>
        <begin position="191"/>
        <end position="312"/>
    </location>
</feature>
<dbReference type="Gene3D" id="3.30.70.1900">
    <property type="match status" value="1"/>
</dbReference>
<accession>A0A1Y6CYX6</accession>
<gene>
    <name evidence="2" type="ORF">SAMN02949497_2916</name>
</gene>
<dbReference type="AlphaFoldDB" id="A0A1Y6CYX6"/>